<organism evidence="1 2">
    <name type="scientific">Trinickia dinghuensis</name>
    <dbReference type="NCBI Taxonomy" id="2291023"/>
    <lineage>
        <taxon>Bacteria</taxon>
        <taxon>Pseudomonadati</taxon>
        <taxon>Pseudomonadota</taxon>
        <taxon>Betaproteobacteria</taxon>
        <taxon>Burkholderiales</taxon>
        <taxon>Burkholderiaceae</taxon>
        <taxon>Trinickia</taxon>
    </lineage>
</organism>
<reference evidence="1 2" key="1">
    <citation type="submission" date="2018-08" db="EMBL/GenBank/DDBJ databases">
        <title>Paraburkholderia sp. DHOM06 isolated from forest soil.</title>
        <authorList>
            <person name="Gao Z.-H."/>
            <person name="Qiu L.-H."/>
        </authorList>
    </citation>
    <scope>NUCLEOTIDE SEQUENCE [LARGE SCALE GENOMIC DNA]</scope>
    <source>
        <strain evidence="1 2">DHOM06</strain>
    </source>
</reference>
<dbReference type="EMBL" id="QRGA01000006">
    <property type="protein sequence ID" value="RDU98731.1"/>
    <property type="molecule type" value="Genomic_DNA"/>
</dbReference>
<gene>
    <name evidence="1" type="ORF">DWV00_10710</name>
</gene>
<accession>A0A3D8K2D7</accession>
<dbReference type="AlphaFoldDB" id="A0A3D8K2D7"/>
<evidence type="ECO:0000313" key="1">
    <source>
        <dbReference type="EMBL" id="RDU98731.1"/>
    </source>
</evidence>
<comment type="caution">
    <text evidence="1">The sequence shown here is derived from an EMBL/GenBank/DDBJ whole genome shotgun (WGS) entry which is preliminary data.</text>
</comment>
<proteinExistence type="predicted"/>
<dbReference type="OrthoDB" id="6696486at2"/>
<evidence type="ECO:0000313" key="2">
    <source>
        <dbReference type="Proteomes" id="UP000256838"/>
    </source>
</evidence>
<protein>
    <submittedName>
        <fullName evidence="1">Uncharacterized protein</fullName>
    </submittedName>
</protein>
<name>A0A3D8K2D7_9BURK</name>
<sequence length="156" mass="16515">MTQVDDDGFGMLGVPLSSGARHLDEVGRAKHGVLIEIAGLPQAEVNHLQRAIAVVLEAGSDAQRAEANALLQHLASRGEIVAGAWGSANPSDFTRALAEAAEAADRAAAATAALVLLYRPARFGGAVKQWIEAAYRSLPLDTWKDIYARMTARTAR</sequence>
<keyword evidence="2" id="KW-1185">Reference proteome</keyword>
<dbReference type="Proteomes" id="UP000256838">
    <property type="component" value="Unassembled WGS sequence"/>
</dbReference>
<dbReference type="RefSeq" id="WP_115533547.1">
    <property type="nucleotide sequence ID" value="NZ_QRGA01000006.1"/>
</dbReference>